<reference evidence="3" key="1">
    <citation type="submission" date="2025-08" db="UniProtKB">
        <authorList>
            <consortium name="RefSeq"/>
        </authorList>
    </citation>
    <scope>IDENTIFICATION</scope>
    <source>
        <tissue evidence="3">Young leaves</tissue>
    </source>
</reference>
<keyword evidence="2" id="KW-1185">Reference proteome</keyword>
<feature type="transmembrane region" description="Helical" evidence="1">
    <location>
        <begin position="153"/>
        <end position="173"/>
    </location>
</feature>
<sequence length="320" mass="35743">MPKLVIPLPSERPWRAEVDRLLQNSWPLIQQGENQEKGAEQSGRMAIRLKRILEFSSTVTTIAFGVLMTFIFGYCRHAIGDAHSLKLIISSFVTFSTFLSGLILMLLTLNLLTLNHPNTRRKQYMAVVVLTYVSSVLLTLTSLSLLVLLPKKYAILAFILLPIVVIVGLLIYYHGLQLDEADIIAGYEGQKAELKRSSKLSSSVTTLSFGGMVGSISGYTRNVSDPARKPHINVGFFIIFTTSLSGLFSILLALVLPSLNSPITRQRLITFTKFFSYFLLMLQAMTAIAFSHLFLEEFVLPAFFPDNSWSHGLVCYGIWP</sequence>
<keyword evidence="1" id="KW-0812">Transmembrane</keyword>
<accession>A0A8B8ZX69</accession>
<evidence type="ECO:0000313" key="2">
    <source>
        <dbReference type="Proteomes" id="UP000228380"/>
    </source>
</evidence>
<keyword evidence="1" id="KW-1133">Transmembrane helix</keyword>
<feature type="transmembrane region" description="Helical" evidence="1">
    <location>
        <begin position="124"/>
        <end position="147"/>
    </location>
</feature>
<dbReference type="GeneID" id="120109217"/>
<feature type="transmembrane region" description="Helical" evidence="1">
    <location>
        <begin position="277"/>
        <end position="295"/>
    </location>
</feature>
<dbReference type="Proteomes" id="UP000228380">
    <property type="component" value="Unplaced"/>
</dbReference>
<dbReference type="KEGG" id="pda:120109217"/>
<evidence type="ECO:0000256" key="1">
    <source>
        <dbReference type="SAM" id="Phobius"/>
    </source>
</evidence>
<proteinExistence type="predicted"/>
<gene>
    <name evidence="3" type="primary">LOC120109217</name>
</gene>
<name>A0A8B8ZX69_PHODC</name>
<evidence type="ECO:0000313" key="3">
    <source>
        <dbReference type="RefSeq" id="XP_038978891.1"/>
    </source>
</evidence>
<feature type="transmembrane region" description="Helical" evidence="1">
    <location>
        <begin position="87"/>
        <end position="112"/>
    </location>
</feature>
<dbReference type="AlphaFoldDB" id="A0A8B8ZX69"/>
<feature type="transmembrane region" description="Helical" evidence="1">
    <location>
        <begin position="232"/>
        <end position="256"/>
    </location>
</feature>
<dbReference type="RefSeq" id="XP_038978891.1">
    <property type="nucleotide sequence ID" value="XM_039122963.1"/>
</dbReference>
<protein>
    <submittedName>
        <fullName evidence="3">Uncharacterized protein LOC120109217</fullName>
    </submittedName>
</protein>
<feature type="transmembrane region" description="Helical" evidence="1">
    <location>
        <begin position="52"/>
        <end position="75"/>
    </location>
</feature>
<organism evidence="2 3">
    <name type="scientific">Phoenix dactylifera</name>
    <name type="common">Date palm</name>
    <dbReference type="NCBI Taxonomy" id="42345"/>
    <lineage>
        <taxon>Eukaryota</taxon>
        <taxon>Viridiplantae</taxon>
        <taxon>Streptophyta</taxon>
        <taxon>Embryophyta</taxon>
        <taxon>Tracheophyta</taxon>
        <taxon>Spermatophyta</taxon>
        <taxon>Magnoliopsida</taxon>
        <taxon>Liliopsida</taxon>
        <taxon>Arecaceae</taxon>
        <taxon>Coryphoideae</taxon>
        <taxon>Phoeniceae</taxon>
        <taxon>Phoenix</taxon>
    </lineage>
</organism>
<keyword evidence="1" id="KW-0472">Membrane</keyword>